<accession>A2ESK5</accession>
<dbReference type="RefSeq" id="XP_001316608.1">
    <property type="nucleotide sequence ID" value="XM_001316573.1"/>
</dbReference>
<dbReference type="EMBL" id="DS113477">
    <property type="protein sequence ID" value="EAY04385.1"/>
    <property type="molecule type" value="Genomic_DNA"/>
</dbReference>
<keyword evidence="3" id="KW-1185">Reference proteome</keyword>
<protein>
    <submittedName>
        <fullName evidence="2">Uncharacterized protein</fullName>
    </submittedName>
</protein>
<name>A2ESK5_TRIV3</name>
<sequence>MDLLLEAENIINSARDTSAKALYAEEKKYITLSPFKDIVRKLQMENIEIKSKIQELTDEKEIPLSEYINTRLNIIIQQLNPNIIISPDINVTKDLIVKALKNYETTIRTDMLDIKEDNKHVIEKISSVGKVPEFKKINQETTLNEKIDESSNLQSELNTIQEKYEKLLSQNQLLKKEIQIMNQHIKSSKSRLKTISDVENTKSSKYNSSKSVIKNLTKSIRKVEKNIDLTKLVQRYSDSILEIPKPKLEELSQLLNEIENLQRVNQEVRNQKMVAKISTIRITQSVSNQKNTSFRYII</sequence>
<dbReference type="Proteomes" id="UP000001542">
    <property type="component" value="Unassembled WGS sequence"/>
</dbReference>
<dbReference type="KEGG" id="tva:4762243"/>
<organism evidence="2 3">
    <name type="scientific">Trichomonas vaginalis (strain ATCC PRA-98 / G3)</name>
    <dbReference type="NCBI Taxonomy" id="412133"/>
    <lineage>
        <taxon>Eukaryota</taxon>
        <taxon>Metamonada</taxon>
        <taxon>Parabasalia</taxon>
        <taxon>Trichomonadida</taxon>
        <taxon>Trichomonadidae</taxon>
        <taxon>Trichomonas</taxon>
    </lineage>
</organism>
<evidence type="ECO:0000313" key="2">
    <source>
        <dbReference type="EMBL" id="EAY04385.1"/>
    </source>
</evidence>
<evidence type="ECO:0000313" key="3">
    <source>
        <dbReference type="Proteomes" id="UP000001542"/>
    </source>
</evidence>
<evidence type="ECO:0000256" key="1">
    <source>
        <dbReference type="SAM" id="Coils"/>
    </source>
</evidence>
<dbReference type="VEuPathDB" id="TrichDB:TVAG_350600"/>
<dbReference type="AlphaFoldDB" id="A2ESK5"/>
<feature type="coiled-coil region" evidence="1">
    <location>
        <begin position="143"/>
        <end position="184"/>
    </location>
</feature>
<dbReference type="VEuPathDB" id="TrichDB:TVAGG3_0034970"/>
<reference evidence="2" key="2">
    <citation type="journal article" date="2007" name="Science">
        <title>Draft genome sequence of the sexually transmitted pathogen Trichomonas vaginalis.</title>
        <authorList>
            <person name="Carlton J.M."/>
            <person name="Hirt R.P."/>
            <person name="Silva J.C."/>
            <person name="Delcher A.L."/>
            <person name="Schatz M."/>
            <person name="Zhao Q."/>
            <person name="Wortman J.R."/>
            <person name="Bidwell S.L."/>
            <person name="Alsmark U.C.M."/>
            <person name="Besteiro S."/>
            <person name="Sicheritz-Ponten T."/>
            <person name="Noel C.J."/>
            <person name="Dacks J.B."/>
            <person name="Foster P.G."/>
            <person name="Simillion C."/>
            <person name="Van de Peer Y."/>
            <person name="Miranda-Saavedra D."/>
            <person name="Barton G.J."/>
            <person name="Westrop G.D."/>
            <person name="Mueller S."/>
            <person name="Dessi D."/>
            <person name="Fiori P.L."/>
            <person name="Ren Q."/>
            <person name="Paulsen I."/>
            <person name="Zhang H."/>
            <person name="Bastida-Corcuera F.D."/>
            <person name="Simoes-Barbosa A."/>
            <person name="Brown M.T."/>
            <person name="Hayes R.D."/>
            <person name="Mukherjee M."/>
            <person name="Okumura C.Y."/>
            <person name="Schneider R."/>
            <person name="Smith A.J."/>
            <person name="Vanacova S."/>
            <person name="Villalvazo M."/>
            <person name="Haas B.J."/>
            <person name="Pertea M."/>
            <person name="Feldblyum T.V."/>
            <person name="Utterback T.R."/>
            <person name="Shu C.L."/>
            <person name="Osoegawa K."/>
            <person name="de Jong P.J."/>
            <person name="Hrdy I."/>
            <person name="Horvathova L."/>
            <person name="Zubacova Z."/>
            <person name="Dolezal P."/>
            <person name="Malik S.B."/>
            <person name="Logsdon J.M. Jr."/>
            <person name="Henze K."/>
            <person name="Gupta A."/>
            <person name="Wang C.C."/>
            <person name="Dunne R.L."/>
            <person name="Upcroft J.A."/>
            <person name="Upcroft P."/>
            <person name="White O."/>
            <person name="Salzberg S.L."/>
            <person name="Tang P."/>
            <person name="Chiu C.-H."/>
            <person name="Lee Y.-S."/>
            <person name="Embley T.M."/>
            <person name="Coombs G.H."/>
            <person name="Mottram J.C."/>
            <person name="Tachezy J."/>
            <person name="Fraser-Liggett C.M."/>
            <person name="Johnson P.J."/>
        </authorList>
    </citation>
    <scope>NUCLEOTIDE SEQUENCE [LARGE SCALE GENOMIC DNA]</scope>
    <source>
        <strain evidence="2">G3</strain>
    </source>
</reference>
<gene>
    <name evidence="2" type="ORF">TVAG_350600</name>
</gene>
<keyword evidence="1" id="KW-0175">Coiled coil</keyword>
<reference evidence="2" key="1">
    <citation type="submission" date="2006-10" db="EMBL/GenBank/DDBJ databases">
        <authorList>
            <person name="Amadeo P."/>
            <person name="Zhao Q."/>
            <person name="Wortman J."/>
            <person name="Fraser-Liggett C."/>
            <person name="Carlton J."/>
        </authorList>
    </citation>
    <scope>NUCLEOTIDE SEQUENCE</scope>
    <source>
        <strain evidence="2">G3</strain>
    </source>
</reference>
<dbReference type="SMR" id="A2ESK5"/>
<dbReference type="InParanoid" id="A2ESK5"/>
<proteinExistence type="predicted"/>